<dbReference type="InterPro" id="IPR036680">
    <property type="entry name" value="SPOR-like_sf"/>
</dbReference>
<keyword evidence="2" id="KW-0812">Transmembrane</keyword>
<keyword evidence="2" id="KW-1133">Transmembrane helix</keyword>
<feature type="region of interest" description="Disordered" evidence="1">
    <location>
        <begin position="179"/>
        <end position="210"/>
    </location>
</feature>
<dbReference type="Pfam" id="PF05036">
    <property type="entry name" value="SPOR"/>
    <property type="match status" value="1"/>
</dbReference>
<dbReference type="Proteomes" id="UP001596028">
    <property type="component" value="Unassembled WGS sequence"/>
</dbReference>
<feature type="domain" description="SPOR" evidence="3">
    <location>
        <begin position="223"/>
        <end position="282"/>
    </location>
</feature>
<feature type="region of interest" description="Disordered" evidence="1">
    <location>
        <begin position="1"/>
        <end position="34"/>
    </location>
</feature>
<evidence type="ECO:0000256" key="1">
    <source>
        <dbReference type="SAM" id="MobiDB-lite"/>
    </source>
</evidence>
<proteinExistence type="predicted"/>
<feature type="transmembrane region" description="Helical" evidence="2">
    <location>
        <begin position="146"/>
        <end position="168"/>
    </location>
</feature>
<evidence type="ECO:0000259" key="3">
    <source>
        <dbReference type="Pfam" id="PF05036"/>
    </source>
</evidence>
<name>A0ABV9FET7_9BACL</name>
<keyword evidence="5" id="KW-1185">Reference proteome</keyword>
<dbReference type="SUPFAM" id="SSF110997">
    <property type="entry name" value="Sporulation related repeat"/>
    <property type="match status" value="1"/>
</dbReference>
<evidence type="ECO:0000256" key="2">
    <source>
        <dbReference type="SAM" id="Phobius"/>
    </source>
</evidence>
<dbReference type="InterPro" id="IPR007730">
    <property type="entry name" value="SPOR-like_dom"/>
</dbReference>
<sequence length="423" mass="45319">MRSNARMTIRFEPPVKPKTKPIELPAPGKADPIEITPETRVEPSPASAKFEAWNSPFQDDIHALEEIIRKSDGSGPLLSETAFSSRPKPGQSGVQDVSVLEWMEDKLGEAPDGTAEGNRFGANNGWYDSIATTEIVRERGPSWGRVVLSVAGAIATGVLFGYMVLGLFTGEPLFPGTASSEATGLPAQPSGPSAATETAGASERSVPASGEAAVPALGEVAPERYFMLQYGVFQSAESMEAAAKQLKDKGYSWGTEENDGYRVYAAATLTKEEAELLAAQMSGMDIYIKPLESSALRVGAGELTAEDAEYFDASSAMIRELVRVSGTGLQERQPAALSDKRLAEWQAAKLRWRTASAREGGWGGQAADEAARIAQALSAGEAAMDEYVKEPSRKQLWNMQTSAMNALLAERRLREALRPGVQS</sequence>
<dbReference type="EMBL" id="JBHSEP010000016">
    <property type="protein sequence ID" value="MFC4600411.1"/>
    <property type="molecule type" value="Genomic_DNA"/>
</dbReference>
<accession>A0ABV9FET7</accession>
<comment type="caution">
    <text evidence="4">The sequence shown here is derived from an EMBL/GenBank/DDBJ whole genome shotgun (WGS) entry which is preliminary data.</text>
</comment>
<reference evidence="5" key="1">
    <citation type="journal article" date="2019" name="Int. J. Syst. Evol. Microbiol.">
        <title>The Global Catalogue of Microorganisms (GCM) 10K type strain sequencing project: providing services to taxonomists for standard genome sequencing and annotation.</title>
        <authorList>
            <consortium name="The Broad Institute Genomics Platform"/>
            <consortium name="The Broad Institute Genome Sequencing Center for Infectious Disease"/>
            <person name="Wu L."/>
            <person name="Ma J."/>
        </authorList>
    </citation>
    <scope>NUCLEOTIDE SEQUENCE [LARGE SCALE GENOMIC DNA]</scope>
    <source>
        <strain evidence="5">CCUG 49571</strain>
    </source>
</reference>
<keyword evidence="2" id="KW-0472">Membrane</keyword>
<dbReference type="RefSeq" id="WP_378099466.1">
    <property type="nucleotide sequence ID" value="NZ_JBHSEP010000016.1"/>
</dbReference>
<organism evidence="4 5">
    <name type="scientific">Cohnella hongkongensis</name>
    <dbReference type="NCBI Taxonomy" id="178337"/>
    <lineage>
        <taxon>Bacteria</taxon>
        <taxon>Bacillati</taxon>
        <taxon>Bacillota</taxon>
        <taxon>Bacilli</taxon>
        <taxon>Bacillales</taxon>
        <taxon>Paenibacillaceae</taxon>
        <taxon>Cohnella</taxon>
    </lineage>
</organism>
<evidence type="ECO:0000313" key="5">
    <source>
        <dbReference type="Proteomes" id="UP001596028"/>
    </source>
</evidence>
<gene>
    <name evidence="4" type="ORF">ACFO3S_19350</name>
</gene>
<protein>
    <submittedName>
        <fullName evidence="4">SPOR domain-containing protein</fullName>
    </submittedName>
</protein>
<evidence type="ECO:0000313" key="4">
    <source>
        <dbReference type="EMBL" id="MFC4600411.1"/>
    </source>
</evidence>